<dbReference type="EMBL" id="QDDL01000003">
    <property type="protein sequence ID" value="PVZ69555.1"/>
    <property type="molecule type" value="Genomic_DNA"/>
</dbReference>
<feature type="binding site" evidence="5">
    <location>
        <begin position="224"/>
        <end position="225"/>
    </location>
    <ligand>
        <name>substrate</name>
    </ligand>
</feature>
<feature type="binding site" evidence="5">
    <location>
        <begin position="253"/>
        <end position="254"/>
    </location>
    <ligand>
        <name>NADPH</name>
        <dbReference type="ChEBI" id="CHEBI:57783"/>
    </ligand>
</feature>
<feature type="active site" description="Proton donor" evidence="5">
    <location>
        <position position="192"/>
    </location>
</feature>
<dbReference type="NCBIfam" id="TIGR03138">
    <property type="entry name" value="QueF"/>
    <property type="match status" value="1"/>
</dbReference>
<comment type="caution">
    <text evidence="7">The sequence shown here is derived from an EMBL/GenBank/DDBJ whole genome shotgun (WGS) entry which is preliminary data.</text>
</comment>
<proteinExistence type="inferred from homology"/>
<keyword evidence="8" id="KW-1185">Reference proteome</keyword>
<dbReference type="SUPFAM" id="SSF55620">
    <property type="entry name" value="Tetrahydrobiopterin biosynthesis enzymes-like"/>
    <property type="match status" value="1"/>
</dbReference>
<feature type="domain" description="NADPH-dependent 7-cyano-7-deazaguanine reductase N-terminal" evidence="6">
    <location>
        <begin position="19"/>
        <end position="128"/>
    </location>
</feature>
<organism evidence="7 8">
    <name type="scientific">Pelagibaculum spongiae</name>
    <dbReference type="NCBI Taxonomy" id="2080658"/>
    <lineage>
        <taxon>Bacteria</taxon>
        <taxon>Pseudomonadati</taxon>
        <taxon>Pseudomonadota</taxon>
        <taxon>Gammaproteobacteria</taxon>
        <taxon>Oceanospirillales</taxon>
        <taxon>Pelagibaculum</taxon>
    </lineage>
</organism>
<comment type="subcellular location">
    <subcellularLocation>
        <location evidence="5">Cytoplasm</location>
    </subcellularLocation>
</comment>
<dbReference type="GO" id="GO:0008616">
    <property type="term" value="P:tRNA queuosine(34) biosynthetic process"/>
    <property type="evidence" value="ECO:0007669"/>
    <property type="project" value="UniProtKB-UniRule"/>
</dbReference>
<dbReference type="InterPro" id="IPR029139">
    <property type="entry name" value="QueF_N"/>
</dbReference>
<dbReference type="OrthoDB" id="9789995at2"/>
<gene>
    <name evidence="5 7" type="primary">queF</name>
    <name evidence="7" type="ORF">DC094_09555</name>
</gene>
<evidence type="ECO:0000256" key="4">
    <source>
        <dbReference type="ARBA" id="ARBA00023002"/>
    </source>
</evidence>
<dbReference type="Pfam" id="PF14819">
    <property type="entry name" value="QueF_N"/>
    <property type="match status" value="1"/>
</dbReference>
<evidence type="ECO:0000313" key="8">
    <source>
        <dbReference type="Proteomes" id="UP000244906"/>
    </source>
</evidence>
<dbReference type="UniPathway" id="UPA00392"/>
<evidence type="ECO:0000256" key="5">
    <source>
        <dbReference type="HAMAP-Rule" id="MF_00817"/>
    </source>
</evidence>
<dbReference type="PANTHER" id="PTHR34354:SF1">
    <property type="entry name" value="NADPH-DEPENDENT 7-CYANO-7-DEAZAGUANINE REDUCTASE"/>
    <property type="match status" value="1"/>
</dbReference>
<dbReference type="EC" id="1.7.1.13" evidence="5"/>
<dbReference type="Pfam" id="PF14489">
    <property type="entry name" value="QueF"/>
    <property type="match status" value="1"/>
</dbReference>
<keyword evidence="1 5" id="KW-0963">Cytoplasm</keyword>
<dbReference type="InterPro" id="IPR016428">
    <property type="entry name" value="QueF_type2"/>
</dbReference>
<dbReference type="InterPro" id="IPR029500">
    <property type="entry name" value="QueF"/>
</dbReference>
<comment type="function">
    <text evidence="5">Catalyzes the NADPH-dependent reduction of 7-cyano-7-deazaguanine (preQ0) to 7-aminomethyl-7-deazaguanine (preQ1).</text>
</comment>
<dbReference type="InterPro" id="IPR050084">
    <property type="entry name" value="NADPH_dep_7-cyano-7-deazaG_red"/>
</dbReference>
<dbReference type="GO" id="GO:0033739">
    <property type="term" value="F:preQ1 synthase activity"/>
    <property type="evidence" value="ECO:0007669"/>
    <property type="project" value="UniProtKB-UniRule"/>
</dbReference>
<dbReference type="Gene3D" id="3.30.1130.10">
    <property type="match status" value="2"/>
</dbReference>
<dbReference type="Proteomes" id="UP000244906">
    <property type="component" value="Unassembled WGS sequence"/>
</dbReference>
<keyword evidence="4 5" id="KW-0560">Oxidoreductase</keyword>
<name>A0A2V1GY39_9GAMM</name>
<dbReference type="PIRSF" id="PIRSF004750">
    <property type="entry name" value="Nitrile_oxidored_YqcD_prd"/>
    <property type="match status" value="1"/>
</dbReference>
<accession>A0A2V1GY39</accession>
<dbReference type="PANTHER" id="PTHR34354">
    <property type="entry name" value="NADPH-DEPENDENT 7-CYANO-7-DEAZAGUANINE REDUCTASE"/>
    <property type="match status" value="1"/>
</dbReference>
<feature type="binding site" evidence="5">
    <location>
        <begin position="86"/>
        <end position="88"/>
    </location>
    <ligand>
        <name>substrate</name>
    </ligand>
</feature>
<comment type="pathway">
    <text evidence="5">tRNA modification; tRNA-queuosine biosynthesis.</text>
</comment>
<evidence type="ECO:0000256" key="2">
    <source>
        <dbReference type="ARBA" id="ARBA00022785"/>
    </source>
</evidence>
<comment type="subunit">
    <text evidence="5">Homodimer.</text>
</comment>
<reference evidence="7 8" key="1">
    <citation type="submission" date="2018-04" db="EMBL/GenBank/DDBJ databases">
        <title>Thalassorhabdus spongiae gen. nov., sp. nov., isolated from a marine sponge in South-West Iceland.</title>
        <authorList>
            <person name="Knobloch S."/>
            <person name="Daussin A."/>
            <person name="Johannsson R."/>
            <person name="Marteinsson V.T."/>
        </authorList>
    </citation>
    <scope>NUCLEOTIDE SEQUENCE [LARGE SCALE GENOMIC DNA]</scope>
    <source>
        <strain evidence="7 8">Hp12</strain>
    </source>
</reference>
<dbReference type="AlphaFoldDB" id="A0A2V1GY39"/>
<dbReference type="InterPro" id="IPR043133">
    <property type="entry name" value="GTP-CH-I_C/QueF"/>
</dbReference>
<evidence type="ECO:0000313" key="7">
    <source>
        <dbReference type="EMBL" id="PVZ69555.1"/>
    </source>
</evidence>
<dbReference type="GO" id="GO:0005737">
    <property type="term" value="C:cytoplasm"/>
    <property type="evidence" value="ECO:0007669"/>
    <property type="project" value="UniProtKB-SubCell"/>
</dbReference>
<comment type="catalytic activity">
    <reaction evidence="5">
        <text>7-aminomethyl-7-carbaguanine + 2 NADP(+) = 7-cyano-7-carbaguanine + 2 NADPH + 3 H(+)</text>
        <dbReference type="Rhea" id="RHEA:13409"/>
        <dbReference type="ChEBI" id="CHEBI:15378"/>
        <dbReference type="ChEBI" id="CHEBI:45075"/>
        <dbReference type="ChEBI" id="CHEBI:57783"/>
        <dbReference type="ChEBI" id="CHEBI:58349"/>
        <dbReference type="ChEBI" id="CHEBI:58703"/>
        <dbReference type="EC" id="1.7.1.13"/>
    </reaction>
</comment>
<keyword evidence="3 5" id="KW-0521">NADP</keyword>
<dbReference type="HAMAP" id="MF_00817">
    <property type="entry name" value="QueF_type2"/>
    <property type="match status" value="1"/>
</dbReference>
<feature type="active site" description="Thioimide intermediate" evidence="5">
    <location>
        <position position="185"/>
    </location>
</feature>
<evidence type="ECO:0000256" key="1">
    <source>
        <dbReference type="ARBA" id="ARBA00022490"/>
    </source>
</evidence>
<comment type="similarity">
    <text evidence="5">Belongs to the GTP cyclohydrolase I family. QueF type 2 subfamily.</text>
</comment>
<sequence length="277" mass="32178">MKLSIESNPDIPLGKTSEYPQSYDPDLLFPIPRLGKRLELGIDQNQLPFFGVDIWNAWEVSWLNLKGKPCVAIGQIHFPAESEFLVESKSLKLYFNSLNQHRLSSVDALEKLVAADLTHAVGVPVVVTMSHPDRYENCQAPMGQCIDELDVEIDNYSYQPELLKLLEDGEVRHQLLYSHLLKSNCLVTGQPDWGSVWIEYSGQEIDQEALLKYLISFRNHNEFHEQCVERIFTDIKRFCNPQRLTVWARYVRRGGLDINPYRSNCQREFVFERDFRQ</sequence>
<protein>
    <recommendedName>
        <fullName evidence="5">NADPH-dependent 7-cyano-7-deazaguanine reductase</fullName>
        <ecNumber evidence="5">1.7.1.13</ecNumber>
    </recommendedName>
    <alternativeName>
        <fullName evidence="5">7-cyano-7-carbaguanine reductase</fullName>
    </alternativeName>
    <alternativeName>
        <fullName evidence="5">NADPH-dependent nitrile oxidoreductase</fullName>
    </alternativeName>
    <alternativeName>
        <fullName evidence="5">PreQ(0) reductase</fullName>
    </alternativeName>
</protein>
<keyword evidence="2 5" id="KW-0671">Queuosine biosynthesis</keyword>
<evidence type="ECO:0000259" key="6">
    <source>
        <dbReference type="Pfam" id="PF14819"/>
    </source>
</evidence>
<feature type="binding site" evidence="5">
    <location>
        <begin position="88"/>
        <end position="89"/>
    </location>
    <ligand>
        <name>NADPH</name>
        <dbReference type="ChEBI" id="CHEBI:57783"/>
    </ligand>
</feature>
<evidence type="ECO:0000256" key="3">
    <source>
        <dbReference type="ARBA" id="ARBA00022857"/>
    </source>
</evidence>